<name>A0A9W9QIK7_PENBR</name>
<gene>
    <name evidence="1" type="ORF">N7452_005324</name>
</gene>
<accession>A0A9W9QIK7</accession>
<reference evidence="1" key="2">
    <citation type="journal article" date="2023" name="IMA Fungus">
        <title>Comparative genomic study of the Penicillium genus elucidates a diverse pangenome and 15 lateral gene transfer events.</title>
        <authorList>
            <person name="Petersen C."/>
            <person name="Sorensen T."/>
            <person name="Nielsen M.R."/>
            <person name="Sondergaard T.E."/>
            <person name="Sorensen J.L."/>
            <person name="Fitzpatrick D.A."/>
            <person name="Frisvad J.C."/>
            <person name="Nielsen K.L."/>
        </authorList>
    </citation>
    <scope>NUCLEOTIDE SEQUENCE</scope>
    <source>
        <strain evidence="1">IBT 35673</strain>
    </source>
</reference>
<dbReference type="Proteomes" id="UP001147695">
    <property type="component" value="Unassembled WGS sequence"/>
</dbReference>
<reference evidence="1" key="1">
    <citation type="submission" date="2022-12" db="EMBL/GenBank/DDBJ databases">
        <authorList>
            <person name="Petersen C."/>
        </authorList>
    </citation>
    <scope>NUCLEOTIDE SEQUENCE</scope>
    <source>
        <strain evidence="1">IBT 35673</strain>
    </source>
</reference>
<protein>
    <submittedName>
        <fullName evidence="1">Uncharacterized protein</fullName>
    </submittedName>
</protein>
<evidence type="ECO:0000313" key="1">
    <source>
        <dbReference type="EMBL" id="KAJ5338596.1"/>
    </source>
</evidence>
<evidence type="ECO:0000313" key="2">
    <source>
        <dbReference type="Proteomes" id="UP001147695"/>
    </source>
</evidence>
<organism evidence="1 2">
    <name type="scientific">Penicillium brevicompactum</name>
    <dbReference type="NCBI Taxonomy" id="5074"/>
    <lineage>
        <taxon>Eukaryota</taxon>
        <taxon>Fungi</taxon>
        <taxon>Dikarya</taxon>
        <taxon>Ascomycota</taxon>
        <taxon>Pezizomycotina</taxon>
        <taxon>Eurotiomycetes</taxon>
        <taxon>Eurotiomycetidae</taxon>
        <taxon>Eurotiales</taxon>
        <taxon>Aspergillaceae</taxon>
        <taxon>Penicillium</taxon>
    </lineage>
</organism>
<dbReference type="EMBL" id="JAPZBQ010000003">
    <property type="protein sequence ID" value="KAJ5338596.1"/>
    <property type="molecule type" value="Genomic_DNA"/>
</dbReference>
<proteinExistence type="predicted"/>
<dbReference type="AlphaFoldDB" id="A0A9W9QIK7"/>
<sequence>MQIYHTSLNHPGVEYYSSIAMLLKAGGMIDLGHINHFITFNDDEERKLLLFNELAARRKQLRSLAESFLPLNLIPGSMESKLLDGSDCLQVLDLLSDCKASLPHPFKFKAREFLGLTDGTVYHNLSKPRCAKALYKAGFLDTDMLNSKGLSPLETCSSCDVHTLAKLIHWHISKGANIHRAPLWANESIALFLTWSMVRGTISLPMSEYDHDHQSVHLPHIESNLQELIKMGDDFFAPTTISDGCSCPCSLDGCTAISVSLRECTSEETWWSNQCSECQRKVFDFLQEWDQSYWQNPRAFIRSLTFNALDLNHTCFANTSKGDVSERFHAAGDKYFVNDNSDEQSSLDEFEILLEELEQKFVESGQPLKDFLPGYWYRRVKDHLLTRQPDDEKHLKDVRSVGVELEFCGLSVPKWMETCIARKVEELNDEAAVNG</sequence>
<comment type="caution">
    <text evidence="1">The sequence shown here is derived from an EMBL/GenBank/DDBJ whole genome shotgun (WGS) entry which is preliminary data.</text>
</comment>